<dbReference type="STRING" id="868595.Desca_1072"/>
<organism evidence="4 5">
    <name type="scientific">Desulfotomaculum nigrificans (strain DSM 14880 / VKM B-2319 / CO-1-SRB)</name>
    <name type="common">Desulfotomaculum carboxydivorans</name>
    <dbReference type="NCBI Taxonomy" id="868595"/>
    <lineage>
        <taxon>Bacteria</taxon>
        <taxon>Bacillati</taxon>
        <taxon>Bacillota</taxon>
        <taxon>Clostridia</taxon>
        <taxon>Eubacteriales</taxon>
        <taxon>Desulfotomaculaceae</taxon>
        <taxon>Desulfotomaculum</taxon>
    </lineage>
</organism>
<dbReference type="CDD" id="cd02440">
    <property type="entry name" value="AdoMet_MTases"/>
    <property type="match status" value="1"/>
</dbReference>
<evidence type="ECO:0000313" key="4">
    <source>
        <dbReference type="EMBL" id="AEF93942.1"/>
    </source>
</evidence>
<gene>
    <name evidence="4" type="ordered locus">Desca_1072</name>
</gene>
<reference evidence="4 5" key="1">
    <citation type="submission" date="2011-05" db="EMBL/GenBank/DDBJ databases">
        <title>Complete sequence of Desulfotomaculum carboxydivorans CO-1-SRB.</title>
        <authorList>
            <consortium name="US DOE Joint Genome Institute"/>
            <person name="Lucas S."/>
            <person name="Han J."/>
            <person name="Lapidus A."/>
            <person name="Cheng J.-F."/>
            <person name="Goodwin L."/>
            <person name="Pitluck S."/>
            <person name="Peters L."/>
            <person name="Mikhailova N."/>
            <person name="Lu M."/>
            <person name="Han C."/>
            <person name="Tapia R."/>
            <person name="Land M."/>
            <person name="Hauser L."/>
            <person name="Kyrpides N."/>
            <person name="Ivanova N."/>
            <person name="Pagani I."/>
            <person name="Stams A."/>
            <person name="Plugge C."/>
            <person name="Muyzer G."/>
            <person name="Kuever J."/>
            <person name="Parshina S."/>
            <person name="Ivanova A."/>
            <person name="Nazina T."/>
            <person name="Woyke T."/>
        </authorList>
    </citation>
    <scope>NUCLEOTIDE SEQUENCE [LARGE SCALE GENOMIC DNA]</scope>
    <source>
        <strain evidence="5">DSM 14880 / VKM B-2319 / CO-1-SRB</strain>
    </source>
</reference>
<dbReference type="InterPro" id="IPR002052">
    <property type="entry name" value="DNA_methylase_N6_adenine_CS"/>
</dbReference>
<dbReference type="eggNOG" id="COG0742">
    <property type="taxonomic scope" value="Bacteria"/>
</dbReference>
<dbReference type="SUPFAM" id="SSF53335">
    <property type="entry name" value="S-adenosyl-L-methionine-dependent methyltransferases"/>
    <property type="match status" value="1"/>
</dbReference>
<sequence>MRIIAGSARGRTLKSPKGMSTRPTTDRVREALFNILAHQVPDSKFLDLFSGTGAVAIEALSRGAARAVLVEKDRSAATIILNNLKLCGFSEKAQVLVLDVQRAIQTLGKKKEVFDLIFIDPPYKHGHEVPTMEGIERQGLLSPHGTLVVESNKSDLPPDLVGRLAAYRREKYGDTALTFYRYDSPGG</sequence>
<keyword evidence="1 4" id="KW-0489">Methyltransferase</keyword>
<protein>
    <submittedName>
        <fullName evidence="4">Methyltransferase</fullName>
    </submittedName>
</protein>
<dbReference type="PANTHER" id="PTHR43542:SF1">
    <property type="entry name" value="METHYLTRANSFERASE"/>
    <property type="match status" value="1"/>
</dbReference>
<accession>F6B338</accession>
<dbReference type="GO" id="GO:0008168">
    <property type="term" value="F:methyltransferase activity"/>
    <property type="evidence" value="ECO:0007669"/>
    <property type="project" value="UniProtKB-KW"/>
</dbReference>
<dbReference type="InterPro" id="IPR004398">
    <property type="entry name" value="RNA_MeTrfase_RsmD"/>
</dbReference>
<keyword evidence="2 4" id="KW-0808">Transferase</keyword>
<proteinExistence type="predicted"/>
<dbReference type="KEGG" id="dca:Desca_1072"/>
<dbReference type="HOGENOM" id="CLU_075826_0_2_9"/>
<feature type="region of interest" description="Disordered" evidence="3">
    <location>
        <begin position="1"/>
        <end position="23"/>
    </location>
</feature>
<dbReference type="PIRSF" id="PIRSF004553">
    <property type="entry name" value="CHP00095"/>
    <property type="match status" value="1"/>
</dbReference>
<evidence type="ECO:0000256" key="3">
    <source>
        <dbReference type="SAM" id="MobiDB-lite"/>
    </source>
</evidence>
<dbReference type="AlphaFoldDB" id="F6B338"/>
<evidence type="ECO:0000256" key="2">
    <source>
        <dbReference type="ARBA" id="ARBA00022679"/>
    </source>
</evidence>
<dbReference type="GO" id="GO:0031167">
    <property type="term" value="P:rRNA methylation"/>
    <property type="evidence" value="ECO:0007669"/>
    <property type="project" value="InterPro"/>
</dbReference>
<dbReference type="GO" id="GO:0003676">
    <property type="term" value="F:nucleic acid binding"/>
    <property type="evidence" value="ECO:0007669"/>
    <property type="project" value="InterPro"/>
</dbReference>
<dbReference type="NCBIfam" id="TIGR00095">
    <property type="entry name" value="16S rRNA (guanine(966)-N(2))-methyltransferase RsmD"/>
    <property type="match status" value="1"/>
</dbReference>
<dbReference type="EMBL" id="CP002736">
    <property type="protein sequence ID" value="AEF93942.1"/>
    <property type="molecule type" value="Genomic_DNA"/>
</dbReference>
<dbReference type="InterPro" id="IPR029063">
    <property type="entry name" value="SAM-dependent_MTases_sf"/>
</dbReference>
<evidence type="ECO:0000256" key="1">
    <source>
        <dbReference type="ARBA" id="ARBA00022603"/>
    </source>
</evidence>
<dbReference type="PROSITE" id="PS00092">
    <property type="entry name" value="N6_MTASE"/>
    <property type="match status" value="1"/>
</dbReference>
<dbReference type="Pfam" id="PF03602">
    <property type="entry name" value="Cons_hypoth95"/>
    <property type="match status" value="1"/>
</dbReference>
<dbReference type="Gene3D" id="3.40.50.150">
    <property type="entry name" value="Vaccinia Virus protein VP39"/>
    <property type="match status" value="1"/>
</dbReference>
<dbReference type="PANTHER" id="PTHR43542">
    <property type="entry name" value="METHYLTRANSFERASE"/>
    <property type="match status" value="1"/>
</dbReference>
<dbReference type="Proteomes" id="UP000009226">
    <property type="component" value="Chromosome"/>
</dbReference>
<keyword evidence="5" id="KW-1185">Reference proteome</keyword>
<name>F6B338_DESCC</name>
<evidence type="ECO:0000313" key="5">
    <source>
        <dbReference type="Proteomes" id="UP000009226"/>
    </source>
</evidence>